<keyword evidence="3" id="KW-1185">Reference proteome</keyword>
<gene>
    <name evidence="2" type="ORF">AFZ32_10600</name>
    <name evidence="1" type="ORF">HB853_08000</name>
</gene>
<dbReference type="SUPFAM" id="SSF159121">
    <property type="entry name" value="BC4932-like"/>
    <property type="match status" value="1"/>
</dbReference>
<dbReference type="NCBIfam" id="TIGR01655">
    <property type="entry name" value="yxeA_fam"/>
    <property type="match status" value="1"/>
</dbReference>
<dbReference type="EMBL" id="NYPG01000005">
    <property type="protein sequence ID" value="PDK40837.1"/>
    <property type="molecule type" value="Genomic_DNA"/>
</dbReference>
<evidence type="ECO:0000313" key="4">
    <source>
        <dbReference type="Proteomes" id="UP000522007"/>
    </source>
</evidence>
<accession>A0A7X0T9Q3</accession>
<organism evidence="1 4">
    <name type="scientific">Listeria welshimeri</name>
    <dbReference type="NCBI Taxonomy" id="1643"/>
    <lineage>
        <taxon>Bacteria</taxon>
        <taxon>Bacillati</taxon>
        <taxon>Bacillota</taxon>
        <taxon>Bacilli</taxon>
        <taxon>Bacillales</taxon>
        <taxon>Listeriaceae</taxon>
        <taxon>Listeria</taxon>
    </lineage>
</organism>
<dbReference type="InterPro" id="IPR006542">
    <property type="entry name" value="DUF1093"/>
</dbReference>
<dbReference type="RefSeq" id="WP_097350649.1">
    <property type="nucleotide sequence ID" value="NZ_JACTIO010000012.1"/>
</dbReference>
<evidence type="ECO:0000313" key="3">
    <source>
        <dbReference type="Proteomes" id="UP000219632"/>
    </source>
</evidence>
<protein>
    <submittedName>
        <fullName evidence="1">YxeA family protein</fullName>
    </submittedName>
</protein>
<comment type="caution">
    <text evidence="1">The sequence shown here is derived from an EMBL/GenBank/DDBJ whole genome shotgun (WGS) entry which is preliminary data.</text>
</comment>
<reference evidence="2 3" key="1">
    <citation type="submission" date="2017-09" db="EMBL/GenBank/DDBJ databases">
        <title>Draft Genomes of 144 Listeria Monocytogenes isolates from foods.</title>
        <authorList>
            <person name="Wu C.H."/>
            <person name="Ng J."/>
            <person name="Kiang D."/>
            <person name="Chen C.-Y."/>
            <person name="Frink S."/>
            <person name="Lafrades M."/>
            <person name="Morales C."/>
            <person name="Park P."/>
            <person name="Zwick M."/>
        </authorList>
    </citation>
    <scope>NUCLEOTIDE SEQUENCE [LARGE SCALE GENOMIC DNA]</scope>
    <source>
        <strain evidence="2 3">CDPHFDLB-F14M01633.75-2</strain>
    </source>
</reference>
<dbReference type="Proteomes" id="UP000522007">
    <property type="component" value="Unassembled WGS sequence"/>
</dbReference>
<dbReference type="InterPro" id="IPR036166">
    <property type="entry name" value="YxeA-like_sf"/>
</dbReference>
<dbReference type="PANTHER" id="PTHR36433:SF2">
    <property type="entry name" value="YXEA FAMILY PROTEIN"/>
    <property type="match status" value="1"/>
</dbReference>
<dbReference type="AlphaFoldDB" id="A0A7X0T9Q3"/>
<dbReference type="Proteomes" id="UP000219632">
    <property type="component" value="Unassembled WGS sequence"/>
</dbReference>
<evidence type="ECO:0000313" key="1">
    <source>
        <dbReference type="EMBL" id="MBC1322884.1"/>
    </source>
</evidence>
<reference evidence="1 4" key="2">
    <citation type="submission" date="2020-03" db="EMBL/GenBank/DDBJ databases">
        <title>Soil Listeria distribution.</title>
        <authorList>
            <person name="Liao J."/>
            <person name="Wiedmann M."/>
        </authorList>
    </citation>
    <scope>NUCLEOTIDE SEQUENCE [LARGE SCALE GENOMIC DNA]</scope>
    <source>
        <strain evidence="1 4">FSL L7-1829</strain>
    </source>
</reference>
<name>A0A7X0T9Q3_LISWE</name>
<dbReference type="Pfam" id="PF06486">
    <property type="entry name" value="DUF1093"/>
    <property type="match status" value="1"/>
</dbReference>
<dbReference type="EMBL" id="JAAROP010000006">
    <property type="protein sequence ID" value="MBC1322884.1"/>
    <property type="molecule type" value="Genomic_DNA"/>
</dbReference>
<dbReference type="PANTHER" id="PTHR36433">
    <property type="entry name" value="HYPOTHETICAL CYTOSOLIC PROTEIN"/>
    <property type="match status" value="1"/>
</dbReference>
<proteinExistence type="predicted"/>
<dbReference type="Gene3D" id="2.40.50.480">
    <property type="match status" value="1"/>
</dbReference>
<evidence type="ECO:0000313" key="2">
    <source>
        <dbReference type="EMBL" id="PDK40837.1"/>
    </source>
</evidence>
<sequence length="113" mass="12616">MKKIIIIITSIILLGGIAFGAYYLKNGKKMGSEQLYVKITKDGVQGKDVGFNYSYTLPAYNEDGKEKEVTFTADKNLRKGAYLKLYYKKSKGVTTFEEVSSKNVPAKATEKLN</sequence>